<comment type="caution">
    <text evidence="9">The sequence shown here is derived from an EMBL/GenBank/DDBJ whole genome shotgun (WGS) entry which is preliminary data.</text>
</comment>
<feature type="domain" description="Trichome birefringence-like C-terminal" evidence="7">
    <location>
        <begin position="357"/>
        <end position="626"/>
    </location>
</feature>
<sequence length="639" mass="73635">MFKAIMMRAVGLRSGWTFFTLLICILISLLVLLLRHTTVAQPHKKTCNLFRGSWIEDETNNYPLYNSTDCPFIEHEFNCQRNGRPDKDYLKYRWKPHGCSLTRFDGGAFLKKFKGKSIMFVGDSLSRNQWLSLVCLLYTSQPRANYNTTRVGDVSIFTFLDFGVQVMLDRSVYLVDVVREKKGRILKLDSIEGGKLWKGIDMLIFNTWHWWNRRGISQPWDYIQVGGKYYKDMDRMVAFEKALLTWAKWIDTNIVPSKQLVFFQGISPSHYNGTEWGQPGIKSCSGQTRPLSESMYPAGLPPSLRVQKNGYWIYDNSYPFYNSSICSFIEGQFNCQGNGRPDKLYLKYKWKPNSCELPKFEGLEFLKRVKGKKIMFIGDSLSLNQWQSLTCMLHAAFPKLNYTLQRKGDVSNFVFQDYNVSMILSRNAFLVDLVKEKIGRVLKLDSIQNGDAWKGFDMLIFNTWHWWLHKGSQQSWDFIQKGDQIYKDMDRLVAFKEGLKTWSNWVESNIDPTKTRVFFQGISPTHYSGQEWNASKPSSNCNGETQPISGSVYPGGPMAAATIVKEILSNMSKPVTLLDITLLSQLRKDGHPSIYGMDNNKIKKGNDCSHWCLAGVPDTWNQLFYALLLNQQTKSSNTI</sequence>
<dbReference type="Proteomes" id="UP001371456">
    <property type="component" value="Unassembled WGS sequence"/>
</dbReference>
<dbReference type="PANTHER" id="PTHR32285:SF206">
    <property type="entry name" value="PROTEIN TRICHOME BIREFRINGENCE-LIKE 37"/>
    <property type="match status" value="1"/>
</dbReference>
<dbReference type="InterPro" id="IPR029962">
    <property type="entry name" value="TBL"/>
</dbReference>
<keyword evidence="3" id="KW-0812">Transmembrane</keyword>
<evidence type="ECO:0000313" key="9">
    <source>
        <dbReference type="EMBL" id="KAK6785381.1"/>
    </source>
</evidence>
<evidence type="ECO:0000256" key="3">
    <source>
        <dbReference type="ARBA" id="ARBA00022692"/>
    </source>
</evidence>
<evidence type="ECO:0000259" key="7">
    <source>
        <dbReference type="Pfam" id="PF13839"/>
    </source>
</evidence>
<dbReference type="Pfam" id="PF13839">
    <property type="entry name" value="PC-Esterase"/>
    <property type="match status" value="2"/>
</dbReference>
<keyword evidence="6" id="KW-0472">Membrane</keyword>
<dbReference type="PANTHER" id="PTHR32285">
    <property type="entry name" value="PROTEIN TRICHOME BIREFRINGENCE-LIKE 9-RELATED"/>
    <property type="match status" value="1"/>
</dbReference>
<gene>
    <name evidence="9" type="ORF">RDI58_018836</name>
</gene>
<keyword evidence="4" id="KW-0735">Signal-anchor</keyword>
<accession>A0AAN8YBC5</accession>
<comment type="subcellular location">
    <subcellularLocation>
        <location evidence="1">Membrane</location>
        <topology evidence="1">Single-pass membrane protein</topology>
    </subcellularLocation>
</comment>
<comment type="similarity">
    <text evidence="2">Belongs to the PC-esterase family. TBL subfamily.</text>
</comment>
<reference evidence="9 10" key="1">
    <citation type="submission" date="2024-02" db="EMBL/GenBank/DDBJ databases">
        <title>de novo genome assembly of Solanum bulbocastanum strain 11H21.</title>
        <authorList>
            <person name="Hosaka A.J."/>
        </authorList>
    </citation>
    <scope>NUCLEOTIDE SEQUENCE [LARGE SCALE GENOMIC DNA]</scope>
    <source>
        <tissue evidence="9">Young leaves</tissue>
    </source>
</reference>
<keyword evidence="5" id="KW-1133">Transmembrane helix</keyword>
<evidence type="ECO:0008006" key="11">
    <source>
        <dbReference type="Google" id="ProtNLM"/>
    </source>
</evidence>
<dbReference type="InterPro" id="IPR026057">
    <property type="entry name" value="TBL_C"/>
</dbReference>
<dbReference type="AlphaFoldDB" id="A0AAN8YBC5"/>
<dbReference type="InterPro" id="IPR025846">
    <property type="entry name" value="TBL_N"/>
</dbReference>
<evidence type="ECO:0000256" key="5">
    <source>
        <dbReference type="ARBA" id="ARBA00022989"/>
    </source>
</evidence>
<dbReference type="GO" id="GO:0016413">
    <property type="term" value="F:O-acetyltransferase activity"/>
    <property type="evidence" value="ECO:0007669"/>
    <property type="project" value="InterPro"/>
</dbReference>
<feature type="domain" description="Trichome birefringence-like C-terminal" evidence="7">
    <location>
        <begin position="101"/>
        <end position="305"/>
    </location>
</feature>
<feature type="domain" description="Trichome birefringence-like N-terminal" evidence="8">
    <location>
        <begin position="309"/>
        <end position="356"/>
    </location>
</feature>
<evidence type="ECO:0000313" key="10">
    <source>
        <dbReference type="Proteomes" id="UP001371456"/>
    </source>
</evidence>
<organism evidence="9 10">
    <name type="scientific">Solanum bulbocastanum</name>
    <name type="common">Wild potato</name>
    <dbReference type="NCBI Taxonomy" id="147425"/>
    <lineage>
        <taxon>Eukaryota</taxon>
        <taxon>Viridiplantae</taxon>
        <taxon>Streptophyta</taxon>
        <taxon>Embryophyta</taxon>
        <taxon>Tracheophyta</taxon>
        <taxon>Spermatophyta</taxon>
        <taxon>Magnoliopsida</taxon>
        <taxon>eudicotyledons</taxon>
        <taxon>Gunneridae</taxon>
        <taxon>Pentapetalae</taxon>
        <taxon>asterids</taxon>
        <taxon>lamiids</taxon>
        <taxon>Solanales</taxon>
        <taxon>Solanaceae</taxon>
        <taxon>Solanoideae</taxon>
        <taxon>Solaneae</taxon>
        <taxon>Solanum</taxon>
    </lineage>
</organism>
<evidence type="ECO:0000256" key="2">
    <source>
        <dbReference type="ARBA" id="ARBA00007727"/>
    </source>
</evidence>
<dbReference type="Pfam" id="PF14416">
    <property type="entry name" value="PMR5N"/>
    <property type="match status" value="2"/>
</dbReference>
<feature type="domain" description="Trichome birefringence-like N-terminal" evidence="8">
    <location>
        <begin position="46"/>
        <end position="100"/>
    </location>
</feature>
<dbReference type="GO" id="GO:0005794">
    <property type="term" value="C:Golgi apparatus"/>
    <property type="evidence" value="ECO:0007669"/>
    <property type="project" value="TreeGrafter"/>
</dbReference>
<evidence type="ECO:0000256" key="4">
    <source>
        <dbReference type="ARBA" id="ARBA00022968"/>
    </source>
</evidence>
<protein>
    <recommendedName>
        <fullName evidence="11">Trichome birefringence-like N-terminal domain-containing protein</fullName>
    </recommendedName>
</protein>
<dbReference type="EMBL" id="JBANQN010000007">
    <property type="protein sequence ID" value="KAK6785381.1"/>
    <property type="molecule type" value="Genomic_DNA"/>
</dbReference>
<evidence type="ECO:0000256" key="6">
    <source>
        <dbReference type="ARBA" id="ARBA00023136"/>
    </source>
</evidence>
<evidence type="ECO:0000256" key="1">
    <source>
        <dbReference type="ARBA" id="ARBA00004167"/>
    </source>
</evidence>
<evidence type="ECO:0000259" key="8">
    <source>
        <dbReference type="Pfam" id="PF14416"/>
    </source>
</evidence>
<dbReference type="GO" id="GO:0016020">
    <property type="term" value="C:membrane"/>
    <property type="evidence" value="ECO:0007669"/>
    <property type="project" value="UniProtKB-SubCell"/>
</dbReference>
<keyword evidence="10" id="KW-1185">Reference proteome</keyword>
<proteinExistence type="inferred from homology"/>
<name>A0AAN8YBC5_SOLBU</name>